<proteinExistence type="predicted"/>
<organism evidence="1">
    <name type="scientific">Rhizophora mucronata</name>
    <name type="common">Asiatic mangrove</name>
    <dbReference type="NCBI Taxonomy" id="61149"/>
    <lineage>
        <taxon>Eukaryota</taxon>
        <taxon>Viridiplantae</taxon>
        <taxon>Streptophyta</taxon>
        <taxon>Embryophyta</taxon>
        <taxon>Tracheophyta</taxon>
        <taxon>Spermatophyta</taxon>
        <taxon>Magnoliopsida</taxon>
        <taxon>eudicotyledons</taxon>
        <taxon>Gunneridae</taxon>
        <taxon>Pentapetalae</taxon>
        <taxon>rosids</taxon>
        <taxon>fabids</taxon>
        <taxon>Malpighiales</taxon>
        <taxon>Rhizophoraceae</taxon>
        <taxon>Rhizophora</taxon>
    </lineage>
</organism>
<accession>A0A2P2JSF1</accession>
<reference evidence="1" key="1">
    <citation type="submission" date="2018-02" db="EMBL/GenBank/DDBJ databases">
        <title>Rhizophora mucronata_Transcriptome.</title>
        <authorList>
            <person name="Meera S.P."/>
            <person name="Sreeshan A."/>
            <person name="Augustine A."/>
        </authorList>
    </citation>
    <scope>NUCLEOTIDE SEQUENCE</scope>
    <source>
        <tissue evidence="1">Leaf</tissue>
    </source>
</reference>
<sequence>MKPAFFNSDKMKMASSIFPAWLKPEIKV</sequence>
<dbReference type="EMBL" id="GGEC01015887">
    <property type="protein sequence ID" value="MBW96370.1"/>
    <property type="molecule type" value="Transcribed_RNA"/>
</dbReference>
<evidence type="ECO:0000313" key="1">
    <source>
        <dbReference type="EMBL" id="MBW96370.1"/>
    </source>
</evidence>
<protein>
    <submittedName>
        <fullName evidence="1">Uncharacterized protein</fullName>
    </submittedName>
</protein>
<dbReference type="AlphaFoldDB" id="A0A2P2JSF1"/>
<name>A0A2P2JSF1_RHIMU</name>